<organism evidence="1 2">
    <name type="scientific">Streptomyces poonensis</name>
    <dbReference type="NCBI Taxonomy" id="68255"/>
    <lineage>
        <taxon>Bacteria</taxon>
        <taxon>Bacillati</taxon>
        <taxon>Actinomycetota</taxon>
        <taxon>Actinomycetes</taxon>
        <taxon>Kitasatosporales</taxon>
        <taxon>Streptomycetaceae</taxon>
        <taxon>Streptomyces</taxon>
    </lineage>
</organism>
<keyword evidence="2" id="KW-1185">Reference proteome</keyword>
<evidence type="ECO:0000313" key="2">
    <source>
        <dbReference type="Proteomes" id="UP000622166"/>
    </source>
</evidence>
<gene>
    <name evidence="1" type="ORF">GCM10010365_68620</name>
</gene>
<dbReference type="Proteomes" id="UP000622166">
    <property type="component" value="Unassembled WGS sequence"/>
</dbReference>
<dbReference type="AlphaFoldDB" id="A0A918Q9A4"/>
<reference evidence="1" key="2">
    <citation type="submission" date="2020-09" db="EMBL/GenBank/DDBJ databases">
        <authorList>
            <person name="Sun Q."/>
            <person name="Ohkuma M."/>
        </authorList>
    </citation>
    <scope>NUCLEOTIDE SEQUENCE</scope>
    <source>
        <strain evidence="1">JCM 4815</strain>
    </source>
</reference>
<name>A0A918Q9A4_9ACTN</name>
<protein>
    <submittedName>
        <fullName evidence="1">Uncharacterized protein</fullName>
    </submittedName>
</protein>
<evidence type="ECO:0000313" key="1">
    <source>
        <dbReference type="EMBL" id="GGZ38099.1"/>
    </source>
</evidence>
<accession>A0A918Q9A4</accession>
<proteinExistence type="predicted"/>
<dbReference type="EMBL" id="BMVW01000020">
    <property type="protein sequence ID" value="GGZ38099.1"/>
    <property type="molecule type" value="Genomic_DNA"/>
</dbReference>
<sequence>MSFGGPGDRTRHRRRGPLTVVTQCAGGRYRAATTAMALRAVVAGDVEQAAVYGLAAAQQFAGRHLVVDLVHRDLDKDVVDR</sequence>
<reference evidence="1" key="1">
    <citation type="journal article" date="2014" name="Int. J. Syst. Evol. Microbiol.">
        <title>Complete genome sequence of Corynebacterium casei LMG S-19264T (=DSM 44701T), isolated from a smear-ripened cheese.</title>
        <authorList>
            <consortium name="US DOE Joint Genome Institute (JGI-PGF)"/>
            <person name="Walter F."/>
            <person name="Albersmeier A."/>
            <person name="Kalinowski J."/>
            <person name="Ruckert C."/>
        </authorList>
    </citation>
    <scope>NUCLEOTIDE SEQUENCE</scope>
    <source>
        <strain evidence="1">JCM 4815</strain>
    </source>
</reference>
<comment type="caution">
    <text evidence="1">The sequence shown here is derived from an EMBL/GenBank/DDBJ whole genome shotgun (WGS) entry which is preliminary data.</text>
</comment>